<protein>
    <submittedName>
        <fullName evidence="2">Uncharacterized protein</fullName>
    </submittedName>
</protein>
<reference evidence="2 3" key="1">
    <citation type="journal article" date="2020" name="Mol. Biol. Evol.">
        <title>Distinct Expression and Methylation Patterns for Genes with Different Fates following a Single Whole-Genome Duplication in Flowering Plants.</title>
        <authorList>
            <person name="Shi T."/>
            <person name="Rahmani R.S."/>
            <person name="Gugger P.F."/>
            <person name="Wang M."/>
            <person name="Li H."/>
            <person name="Zhang Y."/>
            <person name="Li Z."/>
            <person name="Wang Q."/>
            <person name="Van de Peer Y."/>
            <person name="Marchal K."/>
            <person name="Chen J."/>
        </authorList>
    </citation>
    <scope>NUCLEOTIDE SEQUENCE [LARGE SCALE GENOMIC DNA]</scope>
    <source>
        <tissue evidence="2">Leaf</tissue>
    </source>
</reference>
<accession>A0A822YCC1</accession>
<dbReference type="Proteomes" id="UP000607653">
    <property type="component" value="Unassembled WGS sequence"/>
</dbReference>
<evidence type="ECO:0000256" key="1">
    <source>
        <dbReference type="SAM" id="MobiDB-lite"/>
    </source>
</evidence>
<evidence type="ECO:0000313" key="2">
    <source>
        <dbReference type="EMBL" id="DAD30107.1"/>
    </source>
</evidence>
<gene>
    <name evidence="2" type="ORF">HUJ06_031575</name>
</gene>
<name>A0A822YCC1_NELNU</name>
<sequence>MNFITKYNAMPNAVSEALSTKTIFFEIAITKRRNPVGTKHIRITTGIPPGTLYGLFSVGYFRLSQIKDAISSSIPKLYRKFADAIILVKSMNDTPSVIALETKIPTQGVLNQVDRAAQNRGKKPRSPIPRNWKEELLNWASKSPIADRTTPISTQNFNHFPAIIPAASAKNPSAQLDFSKGRAPVADKRGSK</sequence>
<proteinExistence type="predicted"/>
<organism evidence="2 3">
    <name type="scientific">Nelumbo nucifera</name>
    <name type="common">Sacred lotus</name>
    <dbReference type="NCBI Taxonomy" id="4432"/>
    <lineage>
        <taxon>Eukaryota</taxon>
        <taxon>Viridiplantae</taxon>
        <taxon>Streptophyta</taxon>
        <taxon>Embryophyta</taxon>
        <taxon>Tracheophyta</taxon>
        <taxon>Spermatophyta</taxon>
        <taxon>Magnoliopsida</taxon>
        <taxon>Proteales</taxon>
        <taxon>Nelumbonaceae</taxon>
        <taxon>Nelumbo</taxon>
    </lineage>
</organism>
<evidence type="ECO:0000313" key="3">
    <source>
        <dbReference type="Proteomes" id="UP000607653"/>
    </source>
</evidence>
<comment type="caution">
    <text evidence="2">The sequence shown here is derived from an EMBL/GenBank/DDBJ whole genome shotgun (WGS) entry which is preliminary data.</text>
</comment>
<keyword evidence="3" id="KW-1185">Reference proteome</keyword>
<dbReference type="EMBL" id="DUZY01000002">
    <property type="protein sequence ID" value="DAD30107.1"/>
    <property type="molecule type" value="Genomic_DNA"/>
</dbReference>
<dbReference type="AlphaFoldDB" id="A0A822YCC1"/>
<feature type="region of interest" description="Disordered" evidence="1">
    <location>
        <begin position="171"/>
        <end position="192"/>
    </location>
</feature>